<dbReference type="Proteomes" id="UP001291687">
    <property type="component" value="Unassembled WGS sequence"/>
</dbReference>
<reference evidence="1 2" key="1">
    <citation type="submission" date="2023-03" db="EMBL/GenBank/DDBJ databases">
        <title>Host association and intracellularity evolved multiple times independently in the Rickettsiales.</title>
        <authorList>
            <person name="Castelli M."/>
            <person name="Nardi T."/>
            <person name="Gammuto L."/>
            <person name="Bellinzona G."/>
            <person name="Sabaneyeva E."/>
            <person name="Potekhin A."/>
            <person name="Serra V."/>
            <person name="Petroni G."/>
            <person name="Sassera D."/>
        </authorList>
    </citation>
    <scope>NUCLEOTIDE SEQUENCE [LARGE SCALE GENOMIC DNA]</scope>
    <source>
        <strain evidence="1 2">Sr 2-6</strain>
    </source>
</reference>
<proteinExistence type="predicted"/>
<protein>
    <submittedName>
        <fullName evidence="1">Uncharacterized protein</fullName>
    </submittedName>
</protein>
<name>A0ABU5NCL0_9RICK</name>
<evidence type="ECO:0000313" key="2">
    <source>
        <dbReference type="Proteomes" id="UP001291687"/>
    </source>
</evidence>
<organism evidence="1 2">
    <name type="scientific">Candidatus Megaera venefica</name>
    <dbReference type="NCBI Taxonomy" id="2055910"/>
    <lineage>
        <taxon>Bacteria</taxon>
        <taxon>Pseudomonadati</taxon>
        <taxon>Pseudomonadota</taxon>
        <taxon>Alphaproteobacteria</taxon>
        <taxon>Rickettsiales</taxon>
        <taxon>Rickettsiaceae</taxon>
        <taxon>Candidatus Megaera</taxon>
    </lineage>
</organism>
<dbReference type="RefSeq" id="WP_322776799.1">
    <property type="nucleotide sequence ID" value="NZ_JARJFB010000058.1"/>
</dbReference>
<keyword evidence="2" id="KW-1185">Reference proteome</keyword>
<accession>A0ABU5NCL0</accession>
<dbReference type="EMBL" id="JARJFB010000058">
    <property type="protein sequence ID" value="MEA0970900.1"/>
    <property type="molecule type" value="Genomic_DNA"/>
</dbReference>
<comment type="caution">
    <text evidence="1">The sequence shown here is derived from an EMBL/GenBank/DDBJ whole genome shotgun (WGS) entry which is preliminary data.</text>
</comment>
<sequence>MSKKQDKQDSVTNTNTTKDLFIKNIVPFIKSSIESAGGLENFLATYPQLASHVKQTSQNPTSINWLRNNSPFNITEINNSFAKLNNICEEQQLNGETCSEDDNLDSY</sequence>
<evidence type="ECO:0000313" key="1">
    <source>
        <dbReference type="EMBL" id="MEA0970900.1"/>
    </source>
</evidence>
<gene>
    <name evidence="1" type="ORF">Megvenef_00869</name>
</gene>